<dbReference type="InterPro" id="IPR036291">
    <property type="entry name" value="NAD(P)-bd_dom_sf"/>
</dbReference>
<comment type="similarity">
    <text evidence="1 4">Belongs to the D-isomer specific 2-hydroxyacid dehydrogenase family.</text>
</comment>
<sequence>MTKVVFLDYDSTSRNDLDLSQLEASCTSLTTWPQTKQADLISHIADAEIIISNKVIIDAELLEKLQHQIKLICVAATGTNNIDLDAAKHFKIPVTNVRNYASQSVAEHSIGLLFTLSRQIAAYQQAVARGDWARSHNFCLLDCPITEIAGKTLAIIGYGNLGQATTRLAKAVGMNVMIAERAGTDEIREGRVSLDTLFNEADIISLHCPLDETTRDLVDAKRLQQMKPSAFLINTARGGIVNEADLLEALKRGDIAGAAIDTLEQEPPTKDSILLSEQLPNLIISPHVAWASQNARQTLLNQLADIISGWQRGELINRVV</sequence>
<keyword evidence="3" id="KW-0520">NAD</keyword>
<dbReference type="PANTHER" id="PTHR43761:SF1">
    <property type="entry name" value="D-ISOMER SPECIFIC 2-HYDROXYACID DEHYDROGENASE CATALYTIC DOMAIN-CONTAINING PROTEIN-RELATED"/>
    <property type="match status" value="1"/>
</dbReference>
<dbReference type="PROSITE" id="PS00671">
    <property type="entry name" value="D_2_HYDROXYACID_DH_3"/>
    <property type="match status" value="1"/>
</dbReference>
<dbReference type="InterPro" id="IPR050418">
    <property type="entry name" value="D-iso_2-hydroxyacid_DH_PdxB"/>
</dbReference>
<dbReference type="CDD" id="cd12162">
    <property type="entry name" value="2-Hacid_dh_4"/>
    <property type="match status" value="1"/>
</dbReference>
<evidence type="ECO:0000256" key="1">
    <source>
        <dbReference type="ARBA" id="ARBA00005854"/>
    </source>
</evidence>
<evidence type="ECO:0000259" key="5">
    <source>
        <dbReference type="Pfam" id="PF00389"/>
    </source>
</evidence>
<dbReference type="InterPro" id="IPR006139">
    <property type="entry name" value="D-isomer_2_OHA_DH_cat_dom"/>
</dbReference>
<dbReference type="GO" id="GO:0006564">
    <property type="term" value="P:L-serine biosynthetic process"/>
    <property type="evidence" value="ECO:0007669"/>
    <property type="project" value="UniProtKB-ARBA"/>
</dbReference>
<dbReference type="InterPro" id="IPR029753">
    <property type="entry name" value="D-isomer_DH_CS"/>
</dbReference>
<evidence type="ECO:0000256" key="2">
    <source>
        <dbReference type="ARBA" id="ARBA00023002"/>
    </source>
</evidence>
<evidence type="ECO:0000256" key="4">
    <source>
        <dbReference type="RuleBase" id="RU003719"/>
    </source>
</evidence>
<evidence type="ECO:0000259" key="6">
    <source>
        <dbReference type="Pfam" id="PF02826"/>
    </source>
</evidence>
<dbReference type="EC" id="1.1.1.95" evidence="7"/>
<keyword evidence="2 4" id="KW-0560">Oxidoreductase</keyword>
<dbReference type="PANTHER" id="PTHR43761">
    <property type="entry name" value="D-ISOMER SPECIFIC 2-HYDROXYACID DEHYDROGENASE FAMILY PROTEIN (AFU_ORTHOLOGUE AFUA_1G13630)"/>
    <property type="match status" value="1"/>
</dbReference>
<dbReference type="GO" id="GO:0004617">
    <property type="term" value="F:phosphoglycerate dehydrogenase activity"/>
    <property type="evidence" value="ECO:0007669"/>
    <property type="project" value="UniProtKB-EC"/>
</dbReference>
<dbReference type="InterPro" id="IPR006140">
    <property type="entry name" value="D-isomer_DH_NAD-bd"/>
</dbReference>
<feature type="domain" description="D-isomer specific 2-hydroxyacid dehydrogenase NAD-binding" evidence="6">
    <location>
        <begin position="110"/>
        <end position="289"/>
    </location>
</feature>
<protein>
    <submittedName>
        <fullName evidence="7">D-3-phosphoglycerate dehydrogenase (EC)</fullName>
        <ecNumber evidence="7">1.1.1.95</ecNumber>
    </submittedName>
</protein>
<evidence type="ECO:0000256" key="3">
    <source>
        <dbReference type="ARBA" id="ARBA00023027"/>
    </source>
</evidence>
<dbReference type="FunFam" id="3.40.50.720:FF:000041">
    <property type="entry name" value="D-3-phosphoglycerate dehydrogenase"/>
    <property type="match status" value="1"/>
</dbReference>
<feature type="domain" description="D-isomer specific 2-hydroxyacid dehydrogenase catalytic" evidence="5">
    <location>
        <begin position="22"/>
        <end position="319"/>
    </location>
</feature>
<dbReference type="Gene3D" id="3.40.50.720">
    <property type="entry name" value="NAD(P)-binding Rossmann-like Domain"/>
    <property type="match status" value="2"/>
</dbReference>
<dbReference type="GO" id="GO:0051287">
    <property type="term" value="F:NAD binding"/>
    <property type="evidence" value="ECO:0007669"/>
    <property type="project" value="InterPro"/>
</dbReference>
<dbReference type="EMBL" id="CACVAT010000434">
    <property type="protein sequence ID" value="CAA6827078.1"/>
    <property type="molecule type" value="Genomic_DNA"/>
</dbReference>
<dbReference type="AlphaFoldDB" id="A0A6S6UFP6"/>
<accession>A0A6S6UFP6</accession>
<evidence type="ECO:0000313" key="7">
    <source>
        <dbReference type="EMBL" id="CAA6827078.1"/>
    </source>
</evidence>
<dbReference type="Pfam" id="PF00389">
    <property type="entry name" value="2-Hacid_dh"/>
    <property type="match status" value="1"/>
</dbReference>
<gene>
    <name evidence="7" type="ORF">HELGO_WM46953</name>
</gene>
<organism evidence="7">
    <name type="scientific">uncultured Thiotrichaceae bacterium</name>
    <dbReference type="NCBI Taxonomy" id="298394"/>
    <lineage>
        <taxon>Bacteria</taxon>
        <taxon>Pseudomonadati</taxon>
        <taxon>Pseudomonadota</taxon>
        <taxon>Gammaproteobacteria</taxon>
        <taxon>Thiotrichales</taxon>
        <taxon>Thiotrichaceae</taxon>
        <taxon>environmental samples</taxon>
    </lineage>
</organism>
<dbReference type="SUPFAM" id="SSF51735">
    <property type="entry name" value="NAD(P)-binding Rossmann-fold domains"/>
    <property type="match status" value="1"/>
</dbReference>
<dbReference type="SUPFAM" id="SSF52283">
    <property type="entry name" value="Formate/glycerate dehydrogenase catalytic domain-like"/>
    <property type="match status" value="1"/>
</dbReference>
<reference evidence="7" key="1">
    <citation type="submission" date="2020-01" db="EMBL/GenBank/DDBJ databases">
        <authorList>
            <person name="Meier V. D."/>
            <person name="Meier V D."/>
        </authorList>
    </citation>
    <scope>NUCLEOTIDE SEQUENCE</scope>
    <source>
        <strain evidence="7">HLG_WM_MAG_09</strain>
    </source>
</reference>
<dbReference type="PROSITE" id="PS00670">
    <property type="entry name" value="D_2_HYDROXYACID_DH_2"/>
    <property type="match status" value="1"/>
</dbReference>
<dbReference type="GO" id="GO:0047545">
    <property type="term" value="F:(S)-2-hydroxyglutarate dehydrogenase activity"/>
    <property type="evidence" value="ECO:0007669"/>
    <property type="project" value="UniProtKB-ARBA"/>
</dbReference>
<proteinExistence type="inferred from homology"/>
<dbReference type="Pfam" id="PF02826">
    <property type="entry name" value="2-Hacid_dh_C"/>
    <property type="match status" value="1"/>
</dbReference>
<name>A0A6S6UFP6_9GAMM</name>